<feature type="domain" description="Plant bHLH transcription factor ACT-like" evidence="4">
    <location>
        <begin position="77"/>
        <end position="157"/>
    </location>
</feature>
<name>A0AAN7LMV3_TRANT</name>
<evidence type="ECO:0000313" key="5">
    <source>
        <dbReference type="EMBL" id="KAK4787364.1"/>
    </source>
</evidence>
<dbReference type="GO" id="GO:0043565">
    <property type="term" value="F:sequence-specific DNA binding"/>
    <property type="evidence" value="ECO:0007669"/>
    <property type="project" value="TreeGrafter"/>
</dbReference>
<evidence type="ECO:0000313" key="6">
    <source>
        <dbReference type="Proteomes" id="UP001346149"/>
    </source>
</evidence>
<proteinExistence type="predicted"/>
<dbReference type="PANTHER" id="PTHR31945">
    <property type="entry name" value="TRANSCRIPTION FACTOR SCREAM2-RELATED"/>
    <property type="match status" value="1"/>
</dbReference>
<dbReference type="EMBL" id="JAXQNO010000012">
    <property type="protein sequence ID" value="KAK4787364.1"/>
    <property type="molecule type" value="Genomic_DNA"/>
</dbReference>
<protein>
    <recommendedName>
        <fullName evidence="4">Plant bHLH transcription factor ACT-like domain-containing protein</fullName>
    </recommendedName>
</protein>
<dbReference type="Proteomes" id="UP001346149">
    <property type="component" value="Unassembled WGS sequence"/>
</dbReference>
<evidence type="ECO:0000259" key="4">
    <source>
        <dbReference type="Pfam" id="PF22754"/>
    </source>
</evidence>
<dbReference type="InterPro" id="IPR051358">
    <property type="entry name" value="TF_AMS/ICE1/BHLH6-like"/>
</dbReference>
<dbReference type="InterPro" id="IPR054502">
    <property type="entry name" value="bHLH-TF_ACT-like_plant"/>
</dbReference>
<keyword evidence="2" id="KW-0238">DNA-binding</keyword>
<dbReference type="GO" id="GO:0005634">
    <property type="term" value="C:nucleus"/>
    <property type="evidence" value="ECO:0007669"/>
    <property type="project" value="UniProtKB-SubCell"/>
</dbReference>
<gene>
    <name evidence="5" type="ORF">SAY86_011197</name>
</gene>
<sequence length="177" mass="20258">MAYGIRRKAPLRRKLQILRRVSGSSKQGRERFAISVALLLYIRKLKLGLAAIARDYCALYATNRRLLNHAGLLKNHVTVEKVENTAPQSYEVRIWCERKGSRLVPILEALEKMGLTVLQARVSCDKLFSMEATAFATAHARALEARDVAQTILRAIENKKKEKKKKKKKKMAIKWEE</sequence>
<keyword evidence="6" id="KW-1185">Reference proteome</keyword>
<evidence type="ECO:0000256" key="2">
    <source>
        <dbReference type="ARBA" id="ARBA00023125"/>
    </source>
</evidence>
<comment type="subcellular location">
    <subcellularLocation>
        <location evidence="1">Nucleus</location>
    </subcellularLocation>
</comment>
<reference evidence="5 6" key="1">
    <citation type="journal article" date="2023" name="Hortic Res">
        <title>Pangenome of water caltrop reveals structural variations and asymmetric subgenome divergence after allopolyploidization.</title>
        <authorList>
            <person name="Zhang X."/>
            <person name="Chen Y."/>
            <person name="Wang L."/>
            <person name="Yuan Y."/>
            <person name="Fang M."/>
            <person name="Shi L."/>
            <person name="Lu R."/>
            <person name="Comes H.P."/>
            <person name="Ma Y."/>
            <person name="Chen Y."/>
            <person name="Huang G."/>
            <person name="Zhou Y."/>
            <person name="Zheng Z."/>
            <person name="Qiu Y."/>
        </authorList>
    </citation>
    <scope>NUCLEOTIDE SEQUENCE [LARGE SCALE GENOMIC DNA]</scope>
    <source>
        <strain evidence="5">F231</strain>
    </source>
</reference>
<evidence type="ECO:0000256" key="1">
    <source>
        <dbReference type="ARBA" id="ARBA00004123"/>
    </source>
</evidence>
<keyword evidence="3" id="KW-0539">Nucleus</keyword>
<accession>A0AAN7LMV3</accession>
<dbReference type="PANTHER" id="PTHR31945:SF27">
    <property type="entry name" value="TRANSCRIPTION FACTOR BHLH35-LIKE PROTEIN"/>
    <property type="match status" value="1"/>
</dbReference>
<dbReference type="GO" id="GO:0003700">
    <property type="term" value="F:DNA-binding transcription factor activity"/>
    <property type="evidence" value="ECO:0007669"/>
    <property type="project" value="TreeGrafter"/>
</dbReference>
<dbReference type="AlphaFoldDB" id="A0AAN7LMV3"/>
<evidence type="ECO:0000256" key="3">
    <source>
        <dbReference type="ARBA" id="ARBA00023242"/>
    </source>
</evidence>
<dbReference type="Pfam" id="PF22754">
    <property type="entry name" value="bHLH-TF_ACT-like_plant"/>
    <property type="match status" value="1"/>
</dbReference>
<organism evidence="5 6">
    <name type="scientific">Trapa natans</name>
    <name type="common">Water chestnut</name>
    <dbReference type="NCBI Taxonomy" id="22666"/>
    <lineage>
        <taxon>Eukaryota</taxon>
        <taxon>Viridiplantae</taxon>
        <taxon>Streptophyta</taxon>
        <taxon>Embryophyta</taxon>
        <taxon>Tracheophyta</taxon>
        <taxon>Spermatophyta</taxon>
        <taxon>Magnoliopsida</taxon>
        <taxon>eudicotyledons</taxon>
        <taxon>Gunneridae</taxon>
        <taxon>Pentapetalae</taxon>
        <taxon>rosids</taxon>
        <taxon>malvids</taxon>
        <taxon>Myrtales</taxon>
        <taxon>Lythraceae</taxon>
        <taxon>Trapa</taxon>
    </lineage>
</organism>
<comment type="caution">
    <text evidence="5">The sequence shown here is derived from an EMBL/GenBank/DDBJ whole genome shotgun (WGS) entry which is preliminary data.</text>
</comment>